<dbReference type="GO" id="GO:0003723">
    <property type="term" value="F:RNA binding"/>
    <property type="evidence" value="ECO:0007669"/>
    <property type="project" value="TreeGrafter"/>
</dbReference>
<accession>A0A1I8I6K0</accession>
<dbReference type="GO" id="GO:0071028">
    <property type="term" value="P:nuclear mRNA surveillance"/>
    <property type="evidence" value="ECO:0007669"/>
    <property type="project" value="TreeGrafter"/>
</dbReference>
<dbReference type="GO" id="GO:0071051">
    <property type="term" value="P:poly(A)-dependent snoRNA 3'-end processing"/>
    <property type="evidence" value="ECO:0007669"/>
    <property type="project" value="TreeGrafter"/>
</dbReference>
<dbReference type="InterPro" id="IPR001247">
    <property type="entry name" value="ExoRNase_PH_dom1"/>
</dbReference>
<dbReference type="GO" id="GO:0016075">
    <property type="term" value="P:rRNA catabolic process"/>
    <property type="evidence" value="ECO:0007669"/>
    <property type="project" value="TreeGrafter"/>
</dbReference>
<dbReference type="GO" id="GO:0034475">
    <property type="term" value="P:U4 snRNA 3'-end processing"/>
    <property type="evidence" value="ECO:0007669"/>
    <property type="project" value="TreeGrafter"/>
</dbReference>
<dbReference type="GO" id="GO:0000176">
    <property type="term" value="C:nuclear exosome (RNase complex)"/>
    <property type="evidence" value="ECO:0007669"/>
    <property type="project" value="TreeGrafter"/>
</dbReference>
<proteinExistence type="inferred from homology"/>
<dbReference type="Proteomes" id="UP000095280">
    <property type="component" value="Unplaced"/>
</dbReference>
<dbReference type="InterPro" id="IPR036345">
    <property type="entry name" value="ExoRNase_PH_dom2_sf"/>
</dbReference>
<dbReference type="Gene3D" id="3.30.230.70">
    <property type="entry name" value="GHMP Kinase, N-terminal domain"/>
    <property type="match status" value="1"/>
</dbReference>
<dbReference type="Pfam" id="PF03725">
    <property type="entry name" value="RNase_PH_C"/>
    <property type="match status" value="1"/>
</dbReference>
<keyword evidence="4" id="KW-1185">Reference proteome</keyword>
<evidence type="ECO:0000256" key="1">
    <source>
        <dbReference type="ARBA" id="ARBA00006678"/>
    </source>
</evidence>
<sequence>NPDSLMTDILLNGRRVDGRRPNEHRLLRAQLGTQPQADGSALLEHGNSRLLATVHGPAQARAADLSPEEDCVLRVLYNKPPFASMTERRRRGRGDRKQDETALLIEEALGGVVLKQLYRRSQIEIRVLQSDGSELSAAINAVSLALMDAGVAMRGHLAAVTVGYCDQAPLVDLNSYEQSAGLPSLTVACVGQRVLHASVGARLHSQQLDPLLACASRACACVANQLGQDVKAHLLAACCFQSAA</sequence>
<evidence type="ECO:0000259" key="3">
    <source>
        <dbReference type="Pfam" id="PF03725"/>
    </source>
</evidence>
<dbReference type="GO" id="GO:0000177">
    <property type="term" value="C:cytoplasmic exosome (RNase complex)"/>
    <property type="evidence" value="ECO:0007669"/>
    <property type="project" value="TreeGrafter"/>
</dbReference>
<protein>
    <submittedName>
        <fullName evidence="5">RNase_PH domain-containing protein</fullName>
    </submittedName>
</protein>
<dbReference type="Pfam" id="PF01138">
    <property type="entry name" value="RNase_PH"/>
    <property type="match status" value="1"/>
</dbReference>
<dbReference type="WBParaSite" id="maker-uti_cns_0010083-snap-gene-0.10-mRNA-1">
    <property type="protein sequence ID" value="maker-uti_cns_0010083-snap-gene-0.10-mRNA-1"/>
    <property type="gene ID" value="maker-uti_cns_0010083-snap-gene-0.10"/>
</dbReference>
<dbReference type="InterPro" id="IPR020568">
    <property type="entry name" value="Ribosomal_Su5_D2-typ_SF"/>
</dbReference>
<reference evidence="5" key="1">
    <citation type="submission" date="2016-11" db="UniProtKB">
        <authorList>
            <consortium name="WormBaseParasite"/>
        </authorList>
    </citation>
    <scope>IDENTIFICATION</scope>
</reference>
<evidence type="ECO:0000313" key="4">
    <source>
        <dbReference type="Proteomes" id="UP000095280"/>
    </source>
</evidence>
<organism evidence="4 5">
    <name type="scientific">Macrostomum lignano</name>
    <dbReference type="NCBI Taxonomy" id="282301"/>
    <lineage>
        <taxon>Eukaryota</taxon>
        <taxon>Metazoa</taxon>
        <taxon>Spiralia</taxon>
        <taxon>Lophotrochozoa</taxon>
        <taxon>Platyhelminthes</taxon>
        <taxon>Rhabditophora</taxon>
        <taxon>Macrostomorpha</taxon>
        <taxon>Macrostomida</taxon>
        <taxon>Macrostomidae</taxon>
        <taxon>Macrostomum</taxon>
    </lineage>
</organism>
<dbReference type="InterPro" id="IPR050080">
    <property type="entry name" value="RNase_PH"/>
</dbReference>
<dbReference type="AlphaFoldDB" id="A0A1I8I6K0"/>
<feature type="domain" description="Exoribonuclease phosphorolytic" evidence="2">
    <location>
        <begin position="24"/>
        <end position="151"/>
    </location>
</feature>
<evidence type="ECO:0000259" key="2">
    <source>
        <dbReference type="Pfam" id="PF01138"/>
    </source>
</evidence>
<dbReference type="PANTHER" id="PTHR11953:SF0">
    <property type="entry name" value="EXOSOME COMPLEX COMPONENT RRP41"/>
    <property type="match status" value="1"/>
</dbReference>
<comment type="similarity">
    <text evidence="1">Belongs to the RNase PH family.</text>
</comment>
<dbReference type="PANTHER" id="PTHR11953">
    <property type="entry name" value="EXOSOME COMPLEX COMPONENT"/>
    <property type="match status" value="1"/>
</dbReference>
<name>A0A1I8I6K0_9PLAT</name>
<dbReference type="SUPFAM" id="SSF55666">
    <property type="entry name" value="Ribonuclease PH domain 2-like"/>
    <property type="match status" value="1"/>
</dbReference>
<dbReference type="SUPFAM" id="SSF54211">
    <property type="entry name" value="Ribosomal protein S5 domain 2-like"/>
    <property type="match status" value="1"/>
</dbReference>
<dbReference type="InterPro" id="IPR015847">
    <property type="entry name" value="ExoRNase_PH_dom2"/>
</dbReference>
<evidence type="ECO:0000313" key="5">
    <source>
        <dbReference type="WBParaSite" id="maker-uti_cns_0010083-snap-gene-0.10-mRNA-1"/>
    </source>
</evidence>
<dbReference type="InterPro" id="IPR027408">
    <property type="entry name" value="PNPase/RNase_PH_dom_sf"/>
</dbReference>
<feature type="domain" description="Exoribonuclease phosphorolytic" evidence="3">
    <location>
        <begin position="158"/>
        <end position="217"/>
    </location>
</feature>
<dbReference type="GO" id="GO:0005730">
    <property type="term" value="C:nucleolus"/>
    <property type="evidence" value="ECO:0007669"/>
    <property type="project" value="TreeGrafter"/>
</dbReference>